<dbReference type="AlphaFoldDB" id="A0AAU7C723"/>
<dbReference type="Pfam" id="PF13525">
    <property type="entry name" value="YfiO"/>
    <property type="match status" value="1"/>
</dbReference>
<organism evidence="5">
    <name type="scientific">Singulisphaera sp. Ch08</name>
    <dbReference type="NCBI Taxonomy" id="3120278"/>
    <lineage>
        <taxon>Bacteria</taxon>
        <taxon>Pseudomonadati</taxon>
        <taxon>Planctomycetota</taxon>
        <taxon>Planctomycetia</taxon>
        <taxon>Isosphaerales</taxon>
        <taxon>Isosphaeraceae</taxon>
        <taxon>Singulisphaera</taxon>
    </lineage>
</organism>
<accession>A0AAU7C723</accession>
<feature type="region of interest" description="Disordered" evidence="2">
    <location>
        <begin position="400"/>
        <end position="429"/>
    </location>
</feature>
<dbReference type="RefSeq" id="WP_406693654.1">
    <property type="nucleotide sequence ID" value="NZ_CP155447.1"/>
</dbReference>
<feature type="compositionally biased region" description="Gly residues" evidence="2">
    <location>
        <begin position="408"/>
        <end position="429"/>
    </location>
</feature>
<name>A0AAU7C723_9BACT</name>
<evidence type="ECO:0000259" key="3">
    <source>
        <dbReference type="Pfam" id="PF09976"/>
    </source>
</evidence>
<evidence type="ECO:0000256" key="1">
    <source>
        <dbReference type="ARBA" id="ARBA00022729"/>
    </source>
</evidence>
<dbReference type="SUPFAM" id="SSF48452">
    <property type="entry name" value="TPR-like"/>
    <property type="match status" value="1"/>
</dbReference>
<evidence type="ECO:0000313" key="5">
    <source>
        <dbReference type="EMBL" id="XBH00972.1"/>
    </source>
</evidence>
<keyword evidence="1" id="KW-0732">Signal</keyword>
<evidence type="ECO:0000256" key="2">
    <source>
        <dbReference type="SAM" id="MobiDB-lite"/>
    </source>
</evidence>
<protein>
    <submittedName>
        <fullName evidence="5">Outer membrane protein assembly factor BamD</fullName>
    </submittedName>
</protein>
<dbReference type="InterPro" id="IPR011990">
    <property type="entry name" value="TPR-like_helical_dom_sf"/>
</dbReference>
<sequence>MAMVNQQHDPRCLPILRLWAAVAVLLATPGCGTWNAWRMGTDSSLSQGPTKSELGDDRNLMARWLTPKVGGPTGDASGKARSPLVLGSNGWKPMQIPKNPEADAEFQAAERLFQQGKLVEAEAAFKKIAKDRKGTPWGEKGQFYLAETLFQRGRYVAAQDHFEILIKDYPGTLYRGKLVAREFAIAQTWLAEDDPKAKPEQKLPWTGRFTGQRPMIDAHGHALRALEHVRQHDPDGPLSDDAVLRIADEHMNTGDYELAAMHYDQLTTDHPKSPYLQRAQLASIDARMKNYIGPEYDASDLDKAREMIKQTMVTFPDRPASNEKLYHTLDLINDQEAERNYLIADYYKRTGKVASAEYMFGKIRHHWPKSEWAAKAKTELASLAKMPRKETLPSKIMTAPGSVDSFKGGNGATGGMPGMGMMGGPGGMN</sequence>
<gene>
    <name evidence="5" type="primary">bamD</name>
    <name evidence="5" type="ORF">V5E97_21725</name>
</gene>
<dbReference type="EMBL" id="CP155447">
    <property type="protein sequence ID" value="XBH00972.1"/>
    <property type="molecule type" value="Genomic_DNA"/>
</dbReference>
<feature type="domain" description="Outer membrane lipoprotein BamD-like" evidence="4">
    <location>
        <begin position="244"/>
        <end position="385"/>
    </location>
</feature>
<dbReference type="Pfam" id="PF09976">
    <property type="entry name" value="TPR_21"/>
    <property type="match status" value="1"/>
</dbReference>
<proteinExistence type="predicted"/>
<dbReference type="Gene3D" id="1.25.40.10">
    <property type="entry name" value="Tetratricopeptide repeat domain"/>
    <property type="match status" value="2"/>
</dbReference>
<dbReference type="InterPro" id="IPR018704">
    <property type="entry name" value="SecYEG/CpoB_TPR"/>
</dbReference>
<dbReference type="InterPro" id="IPR039565">
    <property type="entry name" value="BamD-like"/>
</dbReference>
<reference evidence="5" key="1">
    <citation type="submission" date="2024-05" db="EMBL/GenBank/DDBJ databases">
        <title>Planctomycetes of the genus Singulisphaera possess chitinolytic capabilities.</title>
        <authorList>
            <person name="Ivanova A."/>
        </authorList>
    </citation>
    <scope>NUCLEOTIDE SEQUENCE</scope>
    <source>
        <strain evidence="5">Ch08T</strain>
    </source>
</reference>
<feature type="domain" description="Ancillary SecYEG translocon subunit/Cell division coordinator CpoB TPR" evidence="3">
    <location>
        <begin position="85"/>
        <end position="168"/>
    </location>
</feature>
<evidence type="ECO:0000259" key="4">
    <source>
        <dbReference type="Pfam" id="PF13525"/>
    </source>
</evidence>